<dbReference type="PROSITE" id="PS01229">
    <property type="entry name" value="COF_2"/>
    <property type="match status" value="1"/>
</dbReference>
<keyword evidence="12" id="KW-1003">Cell membrane</keyword>
<keyword evidence="7" id="KW-1278">Translocase</keyword>
<keyword evidence="15" id="KW-1185">Reference proteome</keyword>
<dbReference type="GO" id="GO:0005524">
    <property type="term" value="F:ATP binding"/>
    <property type="evidence" value="ECO:0007669"/>
    <property type="project" value="UniProtKB-UniRule"/>
</dbReference>
<evidence type="ECO:0000256" key="4">
    <source>
        <dbReference type="ARBA" id="ARBA00022723"/>
    </source>
</evidence>
<dbReference type="GO" id="GO:0005507">
    <property type="term" value="F:copper ion binding"/>
    <property type="evidence" value="ECO:0007669"/>
    <property type="project" value="TreeGrafter"/>
</dbReference>
<dbReference type="GO" id="GO:0005886">
    <property type="term" value="C:plasma membrane"/>
    <property type="evidence" value="ECO:0007669"/>
    <property type="project" value="UniProtKB-SubCell"/>
</dbReference>
<feature type="domain" description="HMA" evidence="13">
    <location>
        <begin position="4"/>
        <end position="68"/>
    </location>
</feature>
<evidence type="ECO:0000256" key="6">
    <source>
        <dbReference type="ARBA" id="ARBA00022840"/>
    </source>
</evidence>
<dbReference type="SFLD" id="SFLDG00002">
    <property type="entry name" value="C1.7:_P-type_atpase_like"/>
    <property type="match status" value="1"/>
</dbReference>
<dbReference type="SUPFAM" id="SSF56784">
    <property type="entry name" value="HAD-like"/>
    <property type="match status" value="1"/>
</dbReference>
<feature type="transmembrane region" description="Helical" evidence="12">
    <location>
        <begin position="375"/>
        <end position="396"/>
    </location>
</feature>
<dbReference type="AlphaFoldDB" id="A0A0K6GYK1"/>
<dbReference type="PROSITE" id="PS51257">
    <property type="entry name" value="PROKAR_LIPOPROTEIN"/>
    <property type="match status" value="1"/>
</dbReference>
<dbReference type="RefSeq" id="WP_055438366.1">
    <property type="nucleotide sequence ID" value="NZ_CYHB01000001.1"/>
</dbReference>
<dbReference type="SUPFAM" id="SSF81653">
    <property type="entry name" value="Calcium ATPase, transduction domain A"/>
    <property type="match status" value="1"/>
</dbReference>
<dbReference type="OrthoDB" id="9814270at2"/>
<dbReference type="PROSITE" id="PS00154">
    <property type="entry name" value="ATPASE_E1_E2"/>
    <property type="match status" value="1"/>
</dbReference>
<dbReference type="InterPro" id="IPR036163">
    <property type="entry name" value="HMA_dom_sf"/>
</dbReference>
<dbReference type="PANTHER" id="PTHR43520:SF8">
    <property type="entry name" value="P-TYPE CU(+) TRANSPORTER"/>
    <property type="match status" value="1"/>
</dbReference>
<dbReference type="PANTHER" id="PTHR43520">
    <property type="entry name" value="ATP7, ISOFORM B"/>
    <property type="match status" value="1"/>
</dbReference>
<gene>
    <name evidence="14" type="ORF">Ga0061064_0711</name>
</gene>
<dbReference type="Proteomes" id="UP000182598">
    <property type="component" value="Unassembled WGS sequence"/>
</dbReference>
<evidence type="ECO:0000256" key="8">
    <source>
        <dbReference type="ARBA" id="ARBA00022989"/>
    </source>
</evidence>
<dbReference type="GO" id="GO:0043682">
    <property type="term" value="F:P-type divalent copper transporter activity"/>
    <property type="evidence" value="ECO:0007669"/>
    <property type="project" value="UniProtKB-EC"/>
</dbReference>
<dbReference type="FunFam" id="3.30.70.100:FF:000005">
    <property type="entry name" value="Copper-exporting P-type ATPase A"/>
    <property type="match status" value="1"/>
</dbReference>
<dbReference type="EC" id="7.2.2.9" evidence="10"/>
<evidence type="ECO:0000256" key="3">
    <source>
        <dbReference type="ARBA" id="ARBA00022692"/>
    </source>
</evidence>
<dbReference type="InterPro" id="IPR001757">
    <property type="entry name" value="P_typ_ATPase"/>
</dbReference>
<evidence type="ECO:0000259" key="13">
    <source>
        <dbReference type="PROSITE" id="PS50846"/>
    </source>
</evidence>
<dbReference type="InterPro" id="IPR059000">
    <property type="entry name" value="ATPase_P-type_domA"/>
</dbReference>
<accession>A0A0K6GYK1</accession>
<keyword evidence="8 12" id="KW-1133">Transmembrane helix</keyword>
<evidence type="ECO:0000256" key="11">
    <source>
        <dbReference type="ARBA" id="ARBA00047424"/>
    </source>
</evidence>
<dbReference type="SUPFAM" id="SSF55008">
    <property type="entry name" value="HMA, heavy metal-associated domain"/>
    <property type="match status" value="1"/>
</dbReference>
<reference evidence="15" key="1">
    <citation type="submission" date="2015-08" db="EMBL/GenBank/DDBJ databases">
        <authorList>
            <person name="Varghese N."/>
        </authorList>
    </citation>
    <scope>NUCLEOTIDE SEQUENCE [LARGE SCALE GENOMIC DNA]</scope>
    <source>
        <strain evidence="15">DSM 27808</strain>
    </source>
</reference>
<dbReference type="InterPro" id="IPR023298">
    <property type="entry name" value="ATPase_P-typ_TM_dom_sf"/>
</dbReference>
<dbReference type="InterPro" id="IPR027256">
    <property type="entry name" value="P-typ_ATPase_IB"/>
</dbReference>
<dbReference type="GO" id="GO:0016887">
    <property type="term" value="F:ATP hydrolysis activity"/>
    <property type="evidence" value="ECO:0007669"/>
    <property type="project" value="InterPro"/>
</dbReference>
<dbReference type="FunFam" id="3.40.50.1000:FF:000333">
    <property type="entry name" value="Copper-transporting ATPase 2"/>
    <property type="match status" value="1"/>
</dbReference>
<dbReference type="PRINTS" id="PR00943">
    <property type="entry name" value="CUATPASE"/>
</dbReference>
<evidence type="ECO:0000256" key="5">
    <source>
        <dbReference type="ARBA" id="ARBA00022741"/>
    </source>
</evidence>
<evidence type="ECO:0000313" key="14">
    <source>
        <dbReference type="EMBL" id="CUA83640.1"/>
    </source>
</evidence>
<comment type="catalytic activity">
    <reaction evidence="11">
        <text>Cu(2+)(in) + ATP + H2O = Cu(2+)(out) + ADP + phosphate + H(+)</text>
        <dbReference type="Rhea" id="RHEA:10376"/>
        <dbReference type="ChEBI" id="CHEBI:15377"/>
        <dbReference type="ChEBI" id="CHEBI:15378"/>
        <dbReference type="ChEBI" id="CHEBI:29036"/>
        <dbReference type="ChEBI" id="CHEBI:30616"/>
        <dbReference type="ChEBI" id="CHEBI:43474"/>
        <dbReference type="ChEBI" id="CHEBI:456216"/>
        <dbReference type="EC" id="7.2.2.9"/>
    </reaction>
</comment>
<feature type="transmembrane region" description="Helical" evidence="12">
    <location>
        <begin position="155"/>
        <end position="176"/>
    </location>
</feature>
<keyword evidence="5 12" id="KW-0547">Nucleotide-binding</keyword>
<dbReference type="EMBL" id="CYHB01000001">
    <property type="protein sequence ID" value="CUA83640.1"/>
    <property type="molecule type" value="Genomic_DNA"/>
</dbReference>
<dbReference type="InterPro" id="IPR044492">
    <property type="entry name" value="P_typ_ATPase_HD_dom"/>
</dbReference>
<dbReference type="Pfam" id="PF00122">
    <property type="entry name" value="E1-E2_ATPase"/>
    <property type="match status" value="1"/>
</dbReference>
<evidence type="ECO:0000256" key="12">
    <source>
        <dbReference type="RuleBase" id="RU362081"/>
    </source>
</evidence>
<dbReference type="CDD" id="cd00371">
    <property type="entry name" value="HMA"/>
    <property type="match status" value="1"/>
</dbReference>
<evidence type="ECO:0000256" key="2">
    <source>
        <dbReference type="ARBA" id="ARBA00006024"/>
    </source>
</evidence>
<dbReference type="Gene3D" id="3.30.70.100">
    <property type="match status" value="1"/>
</dbReference>
<dbReference type="SFLD" id="SFLDF00027">
    <property type="entry name" value="p-type_atpase"/>
    <property type="match status" value="1"/>
</dbReference>
<dbReference type="SFLD" id="SFLDS00003">
    <property type="entry name" value="Haloacid_Dehalogenase"/>
    <property type="match status" value="1"/>
</dbReference>
<protein>
    <recommendedName>
        <fullName evidence="10">P-type Cu(2+) transporter</fullName>
        <ecNumber evidence="10">7.2.2.9</ecNumber>
    </recommendedName>
</protein>
<dbReference type="PROSITE" id="PS01047">
    <property type="entry name" value="HMA_1"/>
    <property type="match status" value="1"/>
</dbReference>
<feature type="transmembrane region" description="Helical" evidence="12">
    <location>
        <begin position="690"/>
        <end position="707"/>
    </location>
</feature>
<dbReference type="InterPro" id="IPR023299">
    <property type="entry name" value="ATPase_P-typ_cyto_dom_N"/>
</dbReference>
<dbReference type="Pfam" id="PF00403">
    <property type="entry name" value="HMA"/>
    <property type="match status" value="1"/>
</dbReference>
<dbReference type="SUPFAM" id="SSF81665">
    <property type="entry name" value="Calcium ATPase, transmembrane domain M"/>
    <property type="match status" value="1"/>
</dbReference>
<evidence type="ECO:0000256" key="1">
    <source>
        <dbReference type="ARBA" id="ARBA00004127"/>
    </source>
</evidence>
<dbReference type="NCBIfam" id="TIGR01511">
    <property type="entry name" value="ATPase-IB1_Cu"/>
    <property type="match status" value="1"/>
</dbReference>
<dbReference type="GO" id="GO:0055070">
    <property type="term" value="P:copper ion homeostasis"/>
    <property type="evidence" value="ECO:0007669"/>
    <property type="project" value="TreeGrafter"/>
</dbReference>
<keyword evidence="4 12" id="KW-0479">Metal-binding</keyword>
<keyword evidence="3 12" id="KW-0812">Transmembrane</keyword>
<keyword evidence="9 12" id="KW-0472">Membrane</keyword>
<dbReference type="Gene3D" id="3.40.50.1000">
    <property type="entry name" value="HAD superfamily/HAD-like"/>
    <property type="match status" value="1"/>
</dbReference>
<dbReference type="CDD" id="cd02094">
    <property type="entry name" value="P-type_ATPase_Cu-like"/>
    <property type="match status" value="1"/>
</dbReference>
<dbReference type="InterPro" id="IPR017969">
    <property type="entry name" value="Heavy-metal-associated_CS"/>
</dbReference>
<dbReference type="FunFam" id="2.70.150.10:FF:000002">
    <property type="entry name" value="Copper-transporting ATPase 1, putative"/>
    <property type="match status" value="1"/>
</dbReference>
<dbReference type="NCBIfam" id="TIGR01525">
    <property type="entry name" value="ATPase-IB_hvy"/>
    <property type="match status" value="1"/>
</dbReference>
<dbReference type="GO" id="GO:0012505">
    <property type="term" value="C:endomembrane system"/>
    <property type="evidence" value="ECO:0007669"/>
    <property type="project" value="UniProtKB-SubCell"/>
</dbReference>
<dbReference type="InterPro" id="IPR018303">
    <property type="entry name" value="ATPase_P-typ_P_site"/>
</dbReference>
<organism evidence="14 15">
    <name type="scientific">Pseudidiomarina woesei</name>
    <dbReference type="NCBI Taxonomy" id="1381080"/>
    <lineage>
        <taxon>Bacteria</taxon>
        <taxon>Pseudomonadati</taxon>
        <taxon>Pseudomonadota</taxon>
        <taxon>Gammaproteobacteria</taxon>
        <taxon>Alteromonadales</taxon>
        <taxon>Idiomarinaceae</taxon>
        <taxon>Pseudidiomarina</taxon>
    </lineage>
</organism>
<dbReference type="Pfam" id="PF00702">
    <property type="entry name" value="Hydrolase"/>
    <property type="match status" value="1"/>
</dbReference>
<feature type="transmembrane region" description="Helical" evidence="12">
    <location>
        <begin position="341"/>
        <end position="363"/>
    </location>
</feature>
<dbReference type="InterPro" id="IPR008250">
    <property type="entry name" value="ATPase_P-typ_transduc_dom_A_sf"/>
</dbReference>
<dbReference type="Gene3D" id="2.70.150.10">
    <property type="entry name" value="Calcium-transporting ATPase, cytoplasmic transduction domain A"/>
    <property type="match status" value="1"/>
</dbReference>
<proteinExistence type="inferred from homology"/>
<comment type="subcellular location">
    <subcellularLocation>
        <location evidence="12">Cell membrane</location>
    </subcellularLocation>
    <subcellularLocation>
        <location evidence="1">Endomembrane system</location>
        <topology evidence="1">Multi-pass membrane protein</topology>
    </subcellularLocation>
</comment>
<dbReference type="InterPro" id="IPR023214">
    <property type="entry name" value="HAD_sf"/>
</dbReference>
<feature type="transmembrane region" description="Helical" evidence="12">
    <location>
        <begin position="188"/>
        <end position="206"/>
    </location>
</feature>
<evidence type="ECO:0000256" key="10">
    <source>
        <dbReference type="ARBA" id="ARBA00038904"/>
    </source>
</evidence>
<sequence>MAKQTIQLQLSGMSCAGCAKSIEKALGGVQGVTTVNVNFANEVAAVEGDKLNSEQLVKAVKDAGYDASVIDHQQPEDDSRERAQQIQFYKFLAAAILSLPLLYTMVGHFSWTENIYVPAWLMNPWVQMALATPVQFIIGWQFYRGSYTALRGGAANMDVLVALGTSAAYFYSVYLAASLGDHAAHQGLYFETSAVLITLILLGKWFEARAKGRSSAAIKQLLNLQPKQAVRERQNGETETVDVAKLQVGDIIHIKPGQQIPADSTVVSGSSAVDESMLTGESVPVDKHEGDDLTGATLNKNGFLKAKVRKLGRDSALAQIVKVVEQAQNSKAPIQRLADRVSAIFVPVVLLIAVVTFLVWAFWLDAGNYGKALEAFVAVLVIACPCALGLATPTSIMAGSGRAAQMGVLFKQSDVLEIAHTITTVVLDKTGTITEGKPKLTDLEIDLKGVNGVTEAQLKQAVKATEQQSEHPLAQAVVQGIEVEALEQINDFNAHEGRGVSAKVTLSEQSHILRIGNIRLMREHDIESDAWSKRKDELEQQGKTAMLISWDNQAVGIIAVADTVRDNANAAISKLQQRGLKVVMLTGDNQRTATAIAKQVGIEYVFAEVLPEHKADKVKELQQQGERVAMVGDGINDAPALATAEVGIAMGTGTDVALETADIALMRADLNSIHDALFVSKKTVRNIRQNLFWAFAYNTLGIPVAAAGLLAPWLAGGAMALSSVSVVLNALRLQRLSLNHRD</sequence>
<evidence type="ECO:0000256" key="7">
    <source>
        <dbReference type="ARBA" id="ARBA00022967"/>
    </source>
</evidence>
<dbReference type="NCBIfam" id="TIGR01494">
    <property type="entry name" value="ATPase_P-type"/>
    <property type="match status" value="1"/>
</dbReference>
<feature type="transmembrane region" description="Helical" evidence="12">
    <location>
        <begin position="125"/>
        <end position="143"/>
    </location>
</feature>
<dbReference type="InterPro" id="IPR036412">
    <property type="entry name" value="HAD-like_sf"/>
</dbReference>
<dbReference type="PROSITE" id="PS50846">
    <property type="entry name" value="HMA_2"/>
    <property type="match status" value="1"/>
</dbReference>
<dbReference type="InterPro" id="IPR006121">
    <property type="entry name" value="HMA_dom"/>
</dbReference>
<keyword evidence="6 12" id="KW-0067">ATP-binding</keyword>
<evidence type="ECO:0000313" key="15">
    <source>
        <dbReference type="Proteomes" id="UP000182598"/>
    </source>
</evidence>
<name>A0A0K6GYK1_9GAMM</name>
<evidence type="ECO:0000256" key="9">
    <source>
        <dbReference type="ARBA" id="ARBA00023136"/>
    </source>
</evidence>
<feature type="transmembrane region" description="Helical" evidence="12">
    <location>
        <begin position="88"/>
        <end position="105"/>
    </location>
</feature>
<dbReference type="PRINTS" id="PR00119">
    <property type="entry name" value="CATATPASE"/>
</dbReference>
<dbReference type="Gene3D" id="3.40.1110.10">
    <property type="entry name" value="Calcium-transporting ATPase, cytoplasmic domain N"/>
    <property type="match status" value="1"/>
</dbReference>
<comment type="similarity">
    <text evidence="2 12">Belongs to the cation transport ATPase (P-type) (TC 3.A.3) family. Type IB subfamily.</text>
</comment>